<dbReference type="PANTHER" id="PTHR13847">
    <property type="entry name" value="SARCOSINE DEHYDROGENASE-RELATED"/>
    <property type="match status" value="1"/>
</dbReference>
<dbReference type="Proteomes" id="UP001597041">
    <property type="component" value="Unassembled WGS sequence"/>
</dbReference>
<keyword evidence="4 6" id="KW-0560">Oxidoreductase</keyword>
<dbReference type="Gene3D" id="3.50.50.60">
    <property type="entry name" value="FAD/NAD(P)-binding domain"/>
    <property type="match status" value="1"/>
</dbReference>
<dbReference type="PANTHER" id="PTHR13847:SF286">
    <property type="entry name" value="D-AMINO ACID DEHYDROGENASE"/>
    <property type="match status" value="1"/>
</dbReference>
<dbReference type="SUPFAM" id="SSF51905">
    <property type="entry name" value="FAD/NAD(P)-binding domain"/>
    <property type="match status" value="1"/>
</dbReference>
<dbReference type="PRINTS" id="PR00420">
    <property type="entry name" value="RNGMNOXGNASE"/>
</dbReference>
<keyword evidence="7" id="KW-1185">Reference proteome</keyword>
<evidence type="ECO:0000256" key="3">
    <source>
        <dbReference type="ARBA" id="ARBA00022630"/>
    </source>
</evidence>
<protein>
    <submittedName>
        <fullName evidence="6">NAD(P)/FAD-dependent oxidoreductase</fullName>
        <ecNumber evidence="6">1.-.-.-</ecNumber>
    </submittedName>
</protein>
<keyword evidence="3" id="KW-0285">Flavoprotein</keyword>
<dbReference type="SUPFAM" id="SSF54373">
    <property type="entry name" value="FAD-linked reductases, C-terminal domain"/>
    <property type="match status" value="1"/>
</dbReference>
<evidence type="ECO:0000259" key="5">
    <source>
        <dbReference type="Pfam" id="PF01266"/>
    </source>
</evidence>
<dbReference type="EMBL" id="JBHTKK010000005">
    <property type="protein sequence ID" value="MFD1065620.1"/>
    <property type="molecule type" value="Genomic_DNA"/>
</dbReference>
<evidence type="ECO:0000256" key="4">
    <source>
        <dbReference type="ARBA" id="ARBA00023002"/>
    </source>
</evidence>
<evidence type="ECO:0000256" key="2">
    <source>
        <dbReference type="ARBA" id="ARBA00009410"/>
    </source>
</evidence>
<dbReference type="GO" id="GO:0016491">
    <property type="term" value="F:oxidoreductase activity"/>
    <property type="evidence" value="ECO:0007669"/>
    <property type="project" value="UniProtKB-KW"/>
</dbReference>
<accession>A0ABW3NGN8</accession>
<proteinExistence type="inferred from homology"/>
<sequence>MKVIVVGTGIVGASAAYYLVKQGAEVIMIDRPGDGKATSAGAGIICPWISRVENPHWYAIAKRGAQYYPELIAQLKMDGETETGYKQVGAISVSSDPAELDEVERRVHEKQLKAPELGEIKRFNHQEAKARFPALSNGLEGVYVSGAARMDGRFMRDSLKRAAIKNGAQFIEGEAFLTAEDLKVIGVHVNGQDIKADYVLSASGAWAPEQMKPLGLDLAIEPQRGQIAHITLPEQDTADWPVILPQTSHYMLAFDDSRIVAGATREEGSGFDYRLTAGGVNQVLDAALDVASGLGEGTLEEVRIGFRPMSPDKLPLIGPVSEVENLHIVNGLGPSGLTMGPYAGKLAAKQILDENIELDMSPYRPDRAISKSAAN</sequence>
<comment type="similarity">
    <text evidence="2">Belongs to the DadA oxidoreductase family.</text>
</comment>
<dbReference type="Gene3D" id="3.30.9.10">
    <property type="entry name" value="D-Amino Acid Oxidase, subunit A, domain 2"/>
    <property type="match status" value="1"/>
</dbReference>
<dbReference type="Pfam" id="PF01266">
    <property type="entry name" value="DAO"/>
    <property type="match status" value="1"/>
</dbReference>
<dbReference type="InterPro" id="IPR006076">
    <property type="entry name" value="FAD-dep_OxRdtase"/>
</dbReference>
<feature type="domain" description="FAD dependent oxidoreductase" evidence="5">
    <location>
        <begin position="2"/>
        <end position="349"/>
    </location>
</feature>
<organism evidence="6 7">
    <name type="scientific">Oceanobacillus locisalsi</name>
    <dbReference type="NCBI Taxonomy" id="546107"/>
    <lineage>
        <taxon>Bacteria</taxon>
        <taxon>Bacillati</taxon>
        <taxon>Bacillota</taxon>
        <taxon>Bacilli</taxon>
        <taxon>Bacillales</taxon>
        <taxon>Bacillaceae</taxon>
        <taxon>Oceanobacillus</taxon>
    </lineage>
</organism>
<evidence type="ECO:0000313" key="6">
    <source>
        <dbReference type="EMBL" id="MFD1065620.1"/>
    </source>
</evidence>
<gene>
    <name evidence="6" type="ORF">ACFQ19_06245</name>
</gene>
<dbReference type="RefSeq" id="WP_379591214.1">
    <property type="nucleotide sequence ID" value="NZ_JBHTKK010000005.1"/>
</dbReference>
<comment type="caution">
    <text evidence="6">The sequence shown here is derived from an EMBL/GenBank/DDBJ whole genome shotgun (WGS) entry which is preliminary data.</text>
</comment>
<evidence type="ECO:0000313" key="7">
    <source>
        <dbReference type="Proteomes" id="UP001597041"/>
    </source>
</evidence>
<comment type="cofactor">
    <cofactor evidence="1">
        <name>FAD</name>
        <dbReference type="ChEBI" id="CHEBI:57692"/>
    </cofactor>
</comment>
<reference evidence="7" key="1">
    <citation type="journal article" date="2019" name="Int. J. Syst. Evol. Microbiol.">
        <title>The Global Catalogue of Microorganisms (GCM) 10K type strain sequencing project: providing services to taxonomists for standard genome sequencing and annotation.</title>
        <authorList>
            <consortium name="The Broad Institute Genomics Platform"/>
            <consortium name="The Broad Institute Genome Sequencing Center for Infectious Disease"/>
            <person name="Wu L."/>
            <person name="Ma J."/>
        </authorList>
    </citation>
    <scope>NUCLEOTIDE SEQUENCE [LARGE SCALE GENOMIC DNA]</scope>
    <source>
        <strain evidence="7">CCUG 56608</strain>
    </source>
</reference>
<dbReference type="EC" id="1.-.-.-" evidence="6"/>
<name>A0ABW3NGN8_9BACI</name>
<dbReference type="InterPro" id="IPR036188">
    <property type="entry name" value="FAD/NAD-bd_sf"/>
</dbReference>
<evidence type="ECO:0000256" key="1">
    <source>
        <dbReference type="ARBA" id="ARBA00001974"/>
    </source>
</evidence>